<feature type="domain" description="Acyl-CoA dehydrogenase/oxidase C-terminal" evidence="10">
    <location>
        <begin position="232"/>
        <end position="382"/>
    </location>
</feature>
<dbReference type="InterPro" id="IPR046373">
    <property type="entry name" value="Acyl-CoA_Oxase/DH_mid-dom_sf"/>
</dbReference>
<dbReference type="Proteomes" id="UP000449969">
    <property type="component" value="Unassembled WGS sequence"/>
</dbReference>
<name>A0A844TH90_9BRAD</name>
<comment type="catalytic activity">
    <reaction evidence="5">
        <text>3-sulfinopropanoyl-CoA + H2O = propanoyl-CoA + sulfite + H(+)</text>
        <dbReference type="Rhea" id="RHEA:41624"/>
        <dbReference type="ChEBI" id="CHEBI:15377"/>
        <dbReference type="ChEBI" id="CHEBI:15378"/>
        <dbReference type="ChEBI" id="CHEBI:17359"/>
        <dbReference type="ChEBI" id="CHEBI:57392"/>
        <dbReference type="ChEBI" id="CHEBI:78349"/>
        <dbReference type="EC" id="3.13.1.4"/>
    </reaction>
    <physiologicalReaction direction="left-to-right" evidence="5">
        <dbReference type="Rhea" id="RHEA:41625"/>
    </physiologicalReaction>
</comment>
<proteinExistence type="inferred from homology"/>
<dbReference type="Pfam" id="PF00441">
    <property type="entry name" value="Acyl-CoA_dh_1"/>
    <property type="match status" value="1"/>
</dbReference>
<comment type="caution">
    <text evidence="13">The sequence shown here is derived from an EMBL/GenBank/DDBJ whole genome shotgun (WGS) entry which is preliminary data.</text>
</comment>
<dbReference type="OrthoDB" id="5510711at2"/>
<evidence type="ECO:0000313" key="14">
    <source>
        <dbReference type="Proteomes" id="UP000449969"/>
    </source>
</evidence>
<keyword evidence="3 9" id="KW-0285">Flavoprotein</keyword>
<dbReference type="FunFam" id="1.20.140.10:FF:000004">
    <property type="entry name" value="Acyl-CoA dehydrogenase FadE25"/>
    <property type="match status" value="1"/>
</dbReference>
<evidence type="ECO:0000256" key="6">
    <source>
        <dbReference type="ARBA" id="ARBA00066461"/>
    </source>
</evidence>
<accession>A0A844TH90</accession>
<keyword evidence="9" id="KW-0560">Oxidoreductase</keyword>
<reference evidence="13 14" key="1">
    <citation type="submission" date="2019-12" db="EMBL/GenBank/DDBJ databases">
        <title>Draft genome sequences Bradyrhizobium cajani AMBPC1010, Bradyrhizobium pachyrhizi AMBPC1040 and Bradyrhizobium yuanmingense ALSPC3051, three plant growth promoting strains isolated from nodules of Cajanus cajan L. in Dominican Republic.</title>
        <authorList>
            <person name="Flores-Felix J.D."/>
            <person name="Araujo J."/>
            <person name="Diaz-Alcantara C."/>
            <person name="Gonzalez-Andres F."/>
            <person name="Velazquez E."/>
        </authorList>
    </citation>
    <scope>NUCLEOTIDE SEQUENCE [LARGE SCALE GENOMIC DNA]</scope>
    <source>
        <strain evidence="13 14">1010</strain>
    </source>
</reference>
<organism evidence="13 14">
    <name type="scientific">Bradyrhizobium cajani</name>
    <dbReference type="NCBI Taxonomy" id="1928661"/>
    <lineage>
        <taxon>Bacteria</taxon>
        <taxon>Pseudomonadati</taxon>
        <taxon>Pseudomonadota</taxon>
        <taxon>Alphaproteobacteria</taxon>
        <taxon>Hyphomicrobiales</taxon>
        <taxon>Nitrobacteraceae</taxon>
        <taxon>Bradyrhizobium</taxon>
    </lineage>
</organism>
<dbReference type="PIRSF" id="PIRSF016578">
    <property type="entry name" value="HsaA"/>
    <property type="match status" value="1"/>
</dbReference>
<dbReference type="RefSeq" id="WP_157329876.1">
    <property type="nucleotide sequence ID" value="NZ_JANADL010000012.1"/>
</dbReference>
<dbReference type="PROSITE" id="PS00072">
    <property type="entry name" value="ACYL_COA_DH_1"/>
    <property type="match status" value="1"/>
</dbReference>
<dbReference type="GO" id="GO:0050660">
    <property type="term" value="F:flavin adenine dinucleotide binding"/>
    <property type="evidence" value="ECO:0007669"/>
    <property type="project" value="InterPro"/>
</dbReference>
<dbReference type="InterPro" id="IPR009075">
    <property type="entry name" value="AcylCo_DH/oxidase_C"/>
</dbReference>
<comment type="cofactor">
    <cofactor evidence="1 9">
        <name>FAD</name>
        <dbReference type="ChEBI" id="CHEBI:57692"/>
    </cofactor>
</comment>
<dbReference type="NCBIfam" id="NF042439">
    <property type="entry name" value="SulpropCoADesulf"/>
    <property type="match status" value="1"/>
</dbReference>
<evidence type="ECO:0000256" key="9">
    <source>
        <dbReference type="RuleBase" id="RU362125"/>
    </source>
</evidence>
<dbReference type="SUPFAM" id="SSF56645">
    <property type="entry name" value="Acyl-CoA dehydrogenase NM domain-like"/>
    <property type="match status" value="1"/>
</dbReference>
<gene>
    <name evidence="13" type="ORF">GPL20_13085</name>
</gene>
<evidence type="ECO:0000256" key="1">
    <source>
        <dbReference type="ARBA" id="ARBA00001974"/>
    </source>
</evidence>
<dbReference type="InterPro" id="IPR013786">
    <property type="entry name" value="AcylCoA_DH/ox_N"/>
</dbReference>
<dbReference type="SUPFAM" id="SSF47203">
    <property type="entry name" value="Acyl-CoA dehydrogenase C-terminal domain-like"/>
    <property type="match status" value="1"/>
</dbReference>
<dbReference type="InterPro" id="IPR006089">
    <property type="entry name" value="Acyl-CoA_DH_CS"/>
</dbReference>
<dbReference type="InterPro" id="IPR009100">
    <property type="entry name" value="AcylCoA_DH/oxidase_NM_dom_sf"/>
</dbReference>
<dbReference type="InterPro" id="IPR050032">
    <property type="entry name" value="AcdA"/>
</dbReference>
<dbReference type="InterPro" id="IPR006091">
    <property type="entry name" value="Acyl-CoA_Oxase/DH_mid-dom"/>
</dbReference>
<keyword evidence="4 9" id="KW-0274">FAD</keyword>
<dbReference type="AlphaFoldDB" id="A0A844TH90"/>
<feature type="domain" description="Acyl-CoA oxidase/dehydrogenase middle" evidence="11">
    <location>
        <begin position="119"/>
        <end position="215"/>
    </location>
</feature>
<evidence type="ECO:0000256" key="4">
    <source>
        <dbReference type="ARBA" id="ARBA00022827"/>
    </source>
</evidence>
<keyword evidence="14" id="KW-1185">Reference proteome</keyword>
<comment type="similarity">
    <text evidence="2 9">Belongs to the acyl-CoA dehydrogenase family.</text>
</comment>
<dbReference type="Gene3D" id="1.10.540.10">
    <property type="entry name" value="Acyl-CoA dehydrogenase/oxidase, N-terminal domain"/>
    <property type="match status" value="1"/>
</dbReference>
<evidence type="ECO:0000313" key="13">
    <source>
        <dbReference type="EMBL" id="MVT73970.1"/>
    </source>
</evidence>
<feature type="domain" description="Acyl-CoA dehydrogenase/oxidase N-terminal" evidence="12">
    <location>
        <begin position="6"/>
        <end position="115"/>
    </location>
</feature>
<protein>
    <recommendedName>
        <fullName evidence="7">3-sulfinopropanoyl-CoA desulfinase</fullName>
        <ecNumber evidence="6">3.13.1.4</ecNumber>
    </recommendedName>
    <alternativeName>
        <fullName evidence="8">3-sulfinopropionyl coenzyme A desulfinase</fullName>
    </alternativeName>
</protein>
<dbReference type="InterPro" id="IPR036250">
    <property type="entry name" value="AcylCo_DH-like_C"/>
</dbReference>
<dbReference type="GO" id="GO:0003995">
    <property type="term" value="F:acyl-CoA dehydrogenase activity"/>
    <property type="evidence" value="ECO:0007669"/>
    <property type="project" value="InterPro"/>
</dbReference>
<evidence type="ECO:0000256" key="2">
    <source>
        <dbReference type="ARBA" id="ARBA00009347"/>
    </source>
</evidence>
<dbReference type="PANTHER" id="PTHR43884:SF12">
    <property type="entry name" value="ISOVALERYL-COA DEHYDROGENASE, MITOCHONDRIAL-RELATED"/>
    <property type="match status" value="1"/>
</dbReference>
<evidence type="ECO:0000259" key="10">
    <source>
        <dbReference type="Pfam" id="PF00441"/>
    </source>
</evidence>
<sequence length="406" mass="43935">MELSSRQLALKERAAAFSNGLLRKRGAEIDQSREYPWDVVEALKAERFMGMTIPEQYGGQGGSFLDTVLVIEEMARACTVSARIVVEANMGAISTVMAYGTDAQRRRAAELVLAGDKPAICITEPDAGSDASGMKTRADKRGNRYVLNGRKHWITGAGVSRLHLIFARVFDEGGEELGIGGFLAVRGEAEGLRMSKRETTMGLCGMPEGELVFEDLEITPDMVLLPPSGFRRGFADLINAYNSQRVGAGTVAMGIAAGALEHAIGWVKTREQFGRPIGEFQGLQWMLADMQTQLTASRLMLHAAAASRGPGGSAFPDPTLAAQAKIFASEAAIKIVNDALQMFGARGYSRDFPLERMARDVRMFTIGGGTAQVLRTLVASKVLGWKLPQTRDGYVMPAPDGDRDQR</sequence>
<evidence type="ECO:0000259" key="11">
    <source>
        <dbReference type="Pfam" id="PF02770"/>
    </source>
</evidence>
<dbReference type="Pfam" id="PF02771">
    <property type="entry name" value="Acyl-CoA_dh_N"/>
    <property type="match status" value="1"/>
</dbReference>
<dbReference type="InterPro" id="IPR037069">
    <property type="entry name" value="AcylCoA_DH/ox_N_sf"/>
</dbReference>
<dbReference type="Gene3D" id="1.20.140.10">
    <property type="entry name" value="Butyryl-CoA Dehydrogenase, subunit A, domain 3"/>
    <property type="match status" value="1"/>
</dbReference>
<dbReference type="PANTHER" id="PTHR43884">
    <property type="entry name" value="ACYL-COA DEHYDROGENASE"/>
    <property type="match status" value="1"/>
</dbReference>
<evidence type="ECO:0000256" key="5">
    <source>
        <dbReference type="ARBA" id="ARBA00052938"/>
    </source>
</evidence>
<dbReference type="EC" id="3.13.1.4" evidence="6"/>
<evidence type="ECO:0000256" key="8">
    <source>
        <dbReference type="ARBA" id="ARBA00075603"/>
    </source>
</evidence>
<dbReference type="EMBL" id="WQNE01000008">
    <property type="protein sequence ID" value="MVT73970.1"/>
    <property type="molecule type" value="Genomic_DNA"/>
</dbReference>
<dbReference type="Gene3D" id="2.40.110.10">
    <property type="entry name" value="Butyryl-CoA Dehydrogenase, subunit A, domain 2"/>
    <property type="match status" value="1"/>
</dbReference>
<evidence type="ECO:0000259" key="12">
    <source>
        <dbReference type="Pfam" id="PF02771"/>
    </source>
</evidence>
<evidence type="ECO:0000256" key="3">
    <source>
        <dbReference type="ARBA" id="ARBA00022630"/>
    </source>
</evidence>
<dbReference type="Pfam" id="PF02770">
    <property type="entry name" value="Acyl-CoA_dh_M"/>
    <property type="match status" value="1"/>
</dbReference>
<evidence type="ECO:0000256" key="7">
    <source>
        <dbReference type="ARBA" id="ARBA00068311"/>
    </source>
</evidence>